<gene>
    <name evidence="3" type="ORF">C1I98_33380</name>
</gene>
<evidence type="ECO:0000313" key="4">
    <source>
        <dbReference type="Proteomes" id="UP000248544"/>
    </source>
</evidence>
<dbReference type="Pfam" id="PF08327">
    <property type="entry name" value="AHSA1"/>
    <property type="match status" value="1"/>
</dbReference>
<dbReference type="InterPro" id="IPR013538">
    <property type="entry name" value="ASHA1/2-like_C"/>
</dbReference>
<dbReference type="SUPFAM" id="SSF55961">
    <property type="entry name" value="Bet v1-like"/>
    <property type="match status" value="1"/>
</dbReference>
<reference evidence="3 4" key="1">
    <citation type="submission" date="2018-01" db="EMBL/GenBank/DDBJ databases">
        <title>Draft genome sequence of Sphaerisporangium sp. 7K107.</title>
        <authorList>
            <person name="Sahin N."/>
            <person name="Saygin H."/>
            <person name="Ay H."/>
        </authorList>
    </citation>
    <scope>NUCLEOTIDE SEQUENCE [LARGE SCALE GENOMIC DNA]</scope>
    <source>
        <strain evidence="3 4">7K107</strain>
    </source>
</reference>
<dbReference type="CDD" id="cd07814">
    <property type="entry name" value="SRPBCC_CalC_Aha1-like"/>
    <property type="match status" value="1"/>
</dbReference>
<comment type="caution">
    <text evidence="3">The sequence shown here is derived from an EMBL/GenBank/DDBJ whole genome shotgun (WGS) entry which is preliminary data.</text>
</comment>
<dbReference type="Gene3D" id="3.30.530.20">
    <property type="match status" value="1"/>
</dbReference>
<protein>
    <submittedName>
        <fullName evidence="3">ATPase</fullName>
    </submittedName>
</protein>
<dbReference type="InterPro" id="IPR023393">
    <property type="entry name" value="START-like_dom_sf"/>
</dbReference>
<evidence type="ECO:0000313" key="3">
    <source>
        <dbReference type="EMBL" id="PZG27471.1"/>
    </source>
</evidence>
<name>A0A2W2EWR2_9ACTN</name>
<sequence>MNDTDMPITMDADDLTTVRVDQFLAHPPGKVWRALTEPELLARWLMPGDFRLEVGHRYTMEAAAVPVTGFSGTVLAEVLGFEAGRMLRIGWRDADPAGGIEVDWTITWTLESEGTGTRLFLVHEGFDPDHPLQQKARAIMGGGWRTGVMRSLRTILDAM</sequence>
<comment type="similarity">
    <text evidence="1">Belongs to the AHA1 family.</text>
</comment>
<dbReference type="AlphaFoldDB" id="A0A2W2EWR2"/>
<dbReference type="RefSeq" id="WP_111171337.1">
    <property type="nucleotide sequence ID" value="NZ_POUA01000415.1"/>
</dbReference>
<organism evidence="3 4">
    <name type="scientific">Spongiactinospora gelatinilytica</name>
    <dbReference type="NCBI Taxonomy" id="2666298"/>
    <lineage>
        <taxon>Bacteria</taxon>
        <taxon>Bacillati</taxon>
        <taxon>Actinomycetota</taxon>
        <taxon>Actinomycetes</taxon>
        <taxon>Streptosporangiales</taxon>
        <taxon>Streptosporangiaceae</taxon>
        <taxon>Spongiactinospora</taxon>
    </lineage>
</organism>
<evidence type="ECO:0000256" key="1">
    <source>
        <dbReference type="ARBA" id="ARBA00006817"/>
    </source>
</evidence>
<dbReference type="Proteomes" id="UP000248544">
    <property type="component" value="Unassembled WGS sequence"/>
</dbReference>
<proteinExistence type="inferred from homology"/>
<accession>A0A2W2EWR2</accession>
<dbReference type="EMBL" id="POUA01000415">
    <property type="protein sequence ID" value="PZG27471.1"/>
    <property type="molecule type" value="Genomic_DNA"/>
</dbReference>
<feature type="domain" description="Activator of Hsp90 ATPase homologue 1/2-like C-terminal" evidence="2">
    <location>
        <begin position="26"/>
        <end position="156"/>
    </location>
</feature>
<evidence type="ECO:0000259" key="2">
    <source>
        <dbReference type="Pfam" id="PF08327"/>
    </source>
</evidence>
<keyword evidence="4" id="KW-1185">Reference proteome</keyword>